<dbReference type="InterPro" id="IPR039426">
    <property type="entry name" value="TonB-dep_rcpt-like"/>
</dbReference>
<dbReference type="SUPFAM" id="SSF49464">
    <property type="entry name" value="Carboxypeptidase regulatory domain-like"/>
    <property type="match status" value="1"/>
</dbReference>
<dbReference type="AlphaFoldDB" id="A0A1G7X690"/>
<dbReference type="Gene3D" id="2.60.40.1120">
    <property type="entry name" value="Carboxypeptidase-like, regulatory domain"/>
    <property type="match status" value="1"/>
</dbReference>
<keyword evidence="1 2" id="KW-0732">Signal</keyword>
<sequence length="854" mass="96359">MPIFRLILALAGCFILSESAAQGSLLKTKFYCRATSGKTAAILRELSGYCGVAIEFSPSSLDTTKRHTLTAGRTSLGAVLDKILAGQYVTVTERNNKILIGKGSTPLPNGYLQEKYMLYGYIQQESGLEPLPFASITVMPDNRTIQSNVHGFYSLNLPAGRYVLMISFSGASSKTVAVDLQENTTMNLVLSPVLLPEVQVDAGNLPRRDAAVKLDRYKGGMYSNMLGETDPVRSMYLLPGNTESQESGGKLLVRGGDPGQSMFLLDGNPVFNPAHLMGEISILGNTSIKSVLQYKNDFPSRFSGGLSSITAINTKEGNMEHWSGEAEVGLTSLAFAIEGPLKKGRTAMMVSARQSLGESVYHDILSYDANFGDIHLKLTHLLNRHNKLMVSSYIGNDRLELTQDKMQQLVQNTNQYLHRWNNTLTTVNWNSIIGRRAFANTAFNYSSYNNYIAIMYTPPLDGGVGGLFDRAALNNYSSGKRYEVKTDIEITTHDHLQHFFGGRFEYTTIQPYRTLFGSDFKEAADDFSRRAFLPFSDRMLYYEIALRVGNRLLLRPGLHFNDYQHNSFHNQSFQPRFFSSYAIDKRQRINLAYTHIGQLLHMITSPYTGINRELWLPANERLKPAENRMVNLGYEYKDNRIVNITADFYYKKISNLAMFGEKTNILYNSDSTEKNIVTGTGWSYGAEAALEKRFTKWKILLSYTLSWSWRQSDSLNSGIKQPYRYDRRHNVNMLLGYQPLKGLEISLLWHFHTGDFITLPVLISFKPEATFADTNMGSVPFRGSIYNRLNLNASYRIPTHGRFKHTVGSGVHAVSQSQGDYLTTIATTSRNYTTPLYQEQLFKFNPYFSYKFSF</sequence>
<evidence type="ECO:0000256" key="1">
    <source>
        <dbReference type="ARBA" id="ARBA00022729"/>
    </source>
</evidence>
<dbReference type="Pfam" id="PF13715">
    <property type="entry name" value="CarbopepD_reg_2"/>
    <property type="match status" value="1"/>
</dbReference>
<dbReference type="EMBL" id="FNBN01000006">
    <property type="protein sequence ID" value="SDG79692.1"/>
    <property type="molecule type" value="Genomic_DNA"/>
</dbReference>
<evidence type="ECO:0000313" key="4">
    <source>
        <dbReference type="Proteomes" id="UP000199045"/>
    </source>
</evidence>
<reference evidence="3 4" key="1">
    <citation type="submission" date="2016-10" db="EMBL/GenBank/DDBJ databases">
        <authorList>
            <person name="de Groot N.N."/>
        </authorList>
    </citation>
    <scope>NUCLEOTIDE SEQUENCE [LARGE SCALE GENOMIC DNA]</scope>
    <source>
        <strain evidence="3 4">DSM 527</strain>
    </source>
</reference>
<dbReference type="PANTHER" id="PTHR30069:SF29">
    <property type="entry name" value="HEMOGLOBIN AND HEMOGLOBIN-HAPTOGLOBIN-BINDING PROTEIN 1-RELATED"/>
    <property type="match status" value="1"/>
</dbReference>
<dbReference type="InterPro" id="IPR008969">
    <property type="entry name" value="CarboxyPept-like_regulatory"/>
</dbReference>
<gene>
    <name evidence="3" type="ORF">SAMN04488121_106320</name>
</gene>
<accession>A0A1G7X690</accession>
<organism evidence="3 4">
    <name type="scientific">Chitinophaga filiformis</name>
    <name type="common">Myxococcus filiformis</name>
    <name type="synonym">Flexibacter filiformis</name>
    <dbReference type="NCBI Taxonomy" id="104663"/>
    <lineage>
        <taxon>Bacteria</taxon>
        <taxon>Pseudomonadati</taxon>
        <taxon>Bacteroidota</taxon>
        <taxon>Chitinophagia</taxon>
        <taxon>Chitinophagales</taxon>
        <taxon>Chitinophagaceae</taxon>
        <taxon>Chitinophaga</taxon>
    </lineage>
</organism>
<name>A0A1G7X690_CHIFI</name>
<dbReference type="GO" id="GO:0044718">
    <property type="term" value="P:siderophore transmembrane transport"/>
    <property type="evidence" value="ECO:0007669"/>
    <property type="project" value="TreeGrafter"/>
</dbReference>
<dbReference type="OrthoDB" id="9803050at2"/>
<dbReference type="RefSeq" id="WP_089835364.1">
    <property type="nucleotide sequence ID" value="NZ_FNBN01000006.1"/>
</dbReference>
<dbReference type="Proteomes" id="UP000199045">
    <property type="component" value="Unassembled WGS sequence"/>
</dbReference>
<evidence type="ECO:0000313" key="3">
    <source>
        <dbReference type="EMBL" id="SDG79692.1"/>
    </source>
</evidence>
<dbReference type="PANTHER" id="PTHR30069">
    <property type="entry name" value="TONB-DEPENDENT OUTER MEMBRANE RECEPTOR"/>
    <property type="match status" value="1"/>
</dbReference>
<proteinExistence type="predicted"/>
<protein>
    <submittedName>
        <fullName evidence="3">CarboxypepD_reg-like domain-containing protein</fullName>
    </submittedName>
</protein>
<evidence type="ECO:0000256" key="2">
    <source>
        <dbReference type="SAM" id="SignalP"/>
    </source>
</evidence>
<feature type="signal peptide" evidence="2">
    <location>
        <begin position="1"/>
        <end position="20"/>
    </location>
</feature>
<feature type="chain" id="PRO_5011649419" evidence="2">
    <location>
        <begin position="21"/>
        <end position="854"/>
    </location>
</feature>
<dbReference type="SUPFAM" id="SSF56935">
    <property type="entry name" value="Porins"/>
    <property type="match status" value="1"/>
</dbReference>
<dbReference type="STRING" id="104663.SAMN04488121_106320"/>
<dbReference type="GO" id="GO:0015344">
    <property type="term" value="F:siderophore uptake transmembrane transporter activity"/>
    <property type="evidence" value="ECO:0007669"/>
    <property type="project" value="TreeGrafter"/>
</dbReference>
<dbReference type="GO" id="GO:0009279">
    <property type="term" value="C:cell outer membrane"/>
    <property type="evidence" value="ECO:0007669"/>
    <property type="project" value="TreeGrafter"/>
</dbReference>